<reference evidence="3 4" key="1">
    <citation type="journal article" date="2013" name="Genome Announc.">
        <title>Complete Genome Sequence of the Carbazole Degrader Pseudomonas resinovorans Strain CA10 (NBRC 106553).</title>
        <authorList>
            <person name="Shintani M."/>
            <person name="Hosoyama A."/>
            <person name="Ohji S."/>
            <person name="Tsuchikane K."/>
            <person name="Takarada H."/>
            <person name="Yamazoe A."/>
            <person name="Fujita N."/>
            <person name="Nojiri H."/>
        </authorList>
    </citation>
    <scope>NUCLEOTIDE SEQUENCE [LARGE SCALE GENOMIC DNA]</scope>
    <source>
        <strain evidence="3 4">NBRC 106553</strain>
    </source>
</reference>
<keyword evidence="1" id="KW-0732">Signal</keyword>
<dbReference type="OrthoDB" id="8901110at2"/>
<dbReference type="Proteomes" id="UP000015503">
    <property type="component" value="Chromosome"/>
</dbReference>
<dbReference type="HOGENOM" id="CLU_070506_0_0_6"/>
<dbReference type="PANTHER" id="PTHR37089:SF1">
    <property type="entry name" value="MEMBRANE PROTEIN"/>
    <property type="match status" value="1"/>
</dbReference>
<feature type="domain" description="Spore coat protein U/FanG" evidence="2">
    <location>
        <begin position="22"/>
        <end position="148"/>
    </location>
</feature>
<sequence length="322" mass="33621">MAGKLLRWMLVSVLLLGAGRALAACAVTASPLVSLGSVSSLSLITTAQGNIGGAGLRCASVIVLLANNYIRATLQTTPLVLSDGAGHSIPFKVFTRNGGTELQPNVPLELSDLTVLGLLAGATGLPLYFQVPAGPNVPAGTYTATVNINWQYAICENGVLVLCGWQRSPGLTQNCPANLCGAPSNWGTGSIASIQLTLLVSKACIINSTPPVDLGNHALISQFSRVTTSVGVTCTNTEGYTIGFDNGENYQAPWRRLVSGTSHINYNLYFPASGTVWTTAQTQSANGNGAQQNYQFDASVDPTQANVPAGTYLDNVTLIINY</sequence>
<dbReference type="Pfam" id="PF05229">
    <property type="entry name" value="SCPU"/>
    <property type="match status" value="2"/>
</dbReference>
<dbReference type="EMBL" id="AP013068">
    <property type="protein sequence ID" value="BAN46600.1"/>
    <property type="molecule type" value="Genomic_DNA"/>
</dbReference>
<feature type="chain" id="PRO_5005374674" description="Spore coat protein U/FanG domain-containing protein" evidence="1">
    <location>
        <begin position="24"/>
        <end position="322"/>
    </location>
</feature>
<dbReference type="PANTHER" id="PTHR37089">
    <property type="entry name" value="PROTEIN U-RELATED"/>
    <property type="match status" value="1"/>
</dbReference>
<dbReference type="InterPro" id="IPR007893">
    <property type="entry name" value="Spore_coat_U/FanG"/>
</dbReference>
<organism evidence="3 4">
    <name type="scientific">Metapseudomonas resinovorans NBRC 106553</name>
    <dbReference type="NCBI Taxonomy" id="1245471"/>
    <lineage>
        <taxon>Bacteria</taxon>
        <taxon>Pseudomonadati</taxon>
        <taxon>Pseudomonadota</taxon>
        <taxon>Gammaproteobacteria</taxon>
        <taxon>Pseudomonadales</taxon>
        <taxon>Pseudomonadaceae</taxon>
        <taxon>Metapseudomonas</taxon>
    </lineage>
</organism>
<dbReference type="eggNOG" id="COG5430">
    <property type="taxonomic scope" value="Bacteria"/>
</dbReference>
<dbReference type="RefSeq" id="WP_016490802.1">
    <property type="nucleotide sequence ID" value="NC_021499.1"/>
</dbReference>
<keyword evidence="4" id="KW-1185">Reference proteome</keyword>
<dbReference type="KEGG" id="pre:PCA10_08680"/>
<evidence type="ECO:0000313" key="3">
    <source>
        <dbReference type="EMBL" id="BAN46600.1"/>
    </source>
</evidence>
<dbReference type="AlphaFoldDB" id="S6AFK7"/>
<accession>S6AFK7</accession>
<evidence type="ECO:0000313" key="4">
    <source>
        <dbReference type="Proteomes" id="UP000015503"/>
    </source>
</evidence>
<evidence type="ECO:0000256" key="1">
    <source>
        <dbReference type="SAM" id="SignalP"/>
    </source>
</evidence>
<dbReference type="SMART" id="SM00972">
    <property type="entry name" value="SCPU"/>
    <property type="match status" value="2"/>
</dbReference>
<evidence type="ECO:0000259" key="2">
    <source>
        <dbReference type="Pfam" id="PF05229"/>
    </source>
</evidence>
<feature type="signal peptide" evidence="1">
    <location>
        <begin position="1"/>
        <end position="23"/>
    </location>
</feature>
<dbReference type="InterPro" id="IPR053167">
    <property type="entry name" value="Spore_coat_component"/>
</dbReference>
<name>S6AFK7_METRE</name>
<gene>
    <name evidence="3" type="ORF">PCA10_08680</name>
</gene>
<dbReference type="PATRIC" id="fig|1245471.3.peg.872"/>
<feature type="domain" description="Spore coat protein U/FanG" evidence="2">
    <location>
        <begin position="192"/>
        <end position="317"/>
    </location>
</feature>
<dbReference type="STRING" id="1245471.PCA10_08680"/>
<protein>
    <recommendedName>
        <fullName evidence="2">Spore coat protein U/FanG domain-containing protein</fullName>
    </recommendedName>
</protein>
<proteinExistence type="predicted"/>